<accession>A0A2S1YR50</accession>
<dbReference type="RefSeq" id="WP_109193959.1">
    <property type="nucleotide sequence ID" value="NZ_CP029255.1"/>
</dbReference>
<protein>
    <submittedName>
        <fullName evidence="1">Uncharacterized protein</fullName>
    </submittedName>
</protein>
<organism evidence="1 2">
    <name type="scientific">Flavobacterium crocinum</name>
    <dbReference type="NCBI Taxonomy" id="2183896"/>
    <lineage>
        <taxon>Bacteria</taxon>
        <taxon>Pseudomonadati</taxon>
        <taxon>Bacteroidota</taxon>
        <taxon>Flavobacteriia</taxon>
        <taxon>Flavobacteriales</taxon>
        <taxon>Flavobacteriaceae</taxon>
        <taxon>Flavobacterium</taxon>
    </lineage>
</organism>
<reference evidence="1 2" key="1">
    <citation type="submission" date="2018-05" db="EMBL/GenBank/DDBJ databases">
        <title>Genome sequencing of Flavobacterium sp. HYN0056.</title>
        <authorList>
            <person name="Yi H."/>
            <person name="Baek C."/>
        </authorList>
    </citation>
    <scope>NUCLEOTIDE SEQUENCE [LARGE SCALE GENOMIC DNA]</scope>
    <source>
        <strain evidence="1 2">HYN0056</strain>
    </source>
</reference>
<dbReference type="KEGG" id="fcr:HYN56_20875"/>
<name>A0A2S1YR50_9FLAO</name>
<keyword evidence="2" id="KW-1185">Reference proteome</keyword>
<dbReference type="AlphaFoldDB" id="A0A2S1YR50"/>
<dbReference type="Proteomes" id="UP000245250">
    <property type="component" value="Chromosome"/>
</dbReference>
<sequence>MFKRRLKADFDFFEKSFFDHSEDKTKEYDRIVYVVYDKQELLGFLQENRSSNVLVCLFDKQFYTSLSFLDIMNNLILFDECKTRQEIFKEIKTFFKKKLDFRNDSMSLQQLNFMETKFPEYYKAMYYLM</sequence>
<gene>
    <name evidence="1" type="ORF">HYN56_20875</name>
</gene>
<dbReference type="EMBL" id="CP029255">
    <property type="protein sequence ID" value="AWK06546.1"/>
    <property type="molecule type" value="Genomic_DNA"/>
</dbReference>
<evidence type="ECO:0000313" key="2">
    <source>
        <dbReference type="Proteomes" id="UP000245250"/>
    </source>
</evidence>
<proteinExistence type="predicted"/>
<evidence type="ECO:0000313" key="1">
    <source>
        <dbReference type="EMBL" id="AWK06546.1"/>
    </source>
</evidence>